<feature type="compositionally biased region" description="Basic and acidic residues" evidence="10">
    <location>
        <begin position="15"/>
        <end position="24"/>
    </location>
</feature>
<dbReference type="RefSeq" id="XP_005054580.1">
    <property type="nucleotide sequence ID" value="XM_005054523.1"/>
</dbReference>
<organism evidence="11 12">
    <name type="scientific">Ficedula albicollis</name>
    <name type="common">Collared flycatcher</name>
    <name type="synonym">Muscicapa albicollis</name>
    <dbReference type="NCBI Taxonomy" id="59894"/>
    <lineage>
        <taxon>Eukaryota</taxon>
        <taxon>Metazoa</taxon>
        <taxon>Chordata</taxon>
        <taxon>Craniata</taxon>
        <taxon>Vertebrata</taxon>
        <taxon>Euteleostomi</taxon>
        <taxon>Archelosauria</taxon>
        <taxon>Archosauria</taxon>
        <taxon>Dinosauria</taxon>
        <taxon>Saurischia</taxon>
        <taxon>Theropoda</taxon>
        <taxon>Coelurosauria</taxon>
        <taxon>Aves</taxon>
        <taxon>Neognathae</taxon>
        <taxon>Neoaves</taxon>
        <taxon>Telluraves</taxon>
        <taxon>Australaves</taxon>
        <taxon>Passeriformes</taxon>
        <taxon>Muscicapidae</taxon>
        <taxon>Ficedula</taxon>
    </lineage>
</organism>
<evidence type="ECO:0000256" key="9">
    <source>
        <dbReference type="SAM" id="Coils"/>
    </source>
</evidence>
<sequence length="829" mass="95151">MIKGKKKDVKKKDGKKAAGEKSEDSVVTTVESSLSTLPDLQNESVSEETQAVPEAPDKEPDKEESPVQPLPPIHEEPLLAQVIIKSYEGEQVGDFYEGEGFICFEGGNTYKGLFSEGRMNGEGTYTWADGVKYEGTFTKNVLMHKGRYTWNDGSVYEGSIQDGLRHGYGVCRSGTHPISYTGYWCNGKRHGKGLIYYDQEQTSWYSGDWVNNVREGWGSRRYRSGNTYEGQWKKNLRHGYGKMKWLTDNQEYAGQWECGIQHGSGTHKWFLKRAEGSHYSLWNEYTGDFVKGERHGHGMFIYADGSMYIGEWVHNKRHGRGIFVFKNGHVFQGEFVNDLPVKHPARQRSPVEDKKLRTTSTRKHSGTKSKKNTTINDLGEISVLGSDIAFDLLLLLDLLPREDREEELKQVQLAVLKHISKLREVYYFYSSLGCSPSPDGTFILTKLQFWRFLKDCDFHLSKTLAEIDRLLRGDKPLKDIHRPLEIVLFRKFVSDLVHLAFHIYHEELKDEVPRLKKCFLKMMYSNVLPSACCVQGVLYSGEEFTCFARSYIEKCCEIYRDFCRPCPRPPFEPTMTLRQFLWMLDDFKLLSEQLTAPRVLGIFVKVGASLPSIRGVNLELEMVFLEFFEALLECALVYVTEDMILTKEAQDNQKRSSFEIKFSEETSAVSFTEHSPPQPPRPHEDTEPAHHPSLLETLLSFSITPGGSKDDVSLPSEDIKEEQDSLNVKEGQEEQEKELTDEATEDEPKELFSLWICQVEIFFTTKFFPAFEHEIVLRDKRKEIKKQDAELAELRKIQAEELKRLIAEKEVEEEAKMQEAAEAEEALAS</sequence>
<keyword evidence="5" id="KW-0282">Flagellum</keyword>
<evidence type="ECO:0000256" key="7">
    <source>
        <dbReference type="ARBA" id="ARBA00023212"/>
    </source>
</evidence>
<reference evidence="11" key="3">
    <citation type="submission" date="2025-09" db="UniProtKB">
        <authorList>
            <consortium name="Ensembl"/>
        </authorList>
    </citation>
    <scope>IDENTIFICATION</scope>
</reference>
<evidence type="ECO:0000256" key="1">
    <source>
        <dbReference type="ARBA" id="ARBA00004230"/>
    </source>
</evidence>
<dbReference type="PANTHER" id="PTHR46613">
    <property type="entry name" value="RADIAL SPOKE HEAD 10 HOMOLOG B-RELATED"/>
    <property type="match status" value="1"/>
</dbReference>
<dbReference type="PANTHER" id="PTHR46613:SF1">
    <property type="entry name" value="RADIAL SPOKE HEAD 10 HOMOLOG B-RELATED"/>
    <property type="match status" value="1"/>
</dbReference>
<dbReference type="Pfam" id="PF02493">
    <property type="entry name" value="MORN"/>
    <property type="match status" value="9"/>
</dbReference>
<evidence type="ECO:0000256" key="6">
    <source>
        <dbReference type="ARBA" id="ARBA00023069"/>
    </source>
</evidence>
<keyword evidence="4" id="KW-0677">Repeat</keyword>
<keyword evidence="6" id="KW-0969">Cilium</keyword>
<feature type="compositionally biased region" description="Basic residues" evidence="10">
    <location>
        <begin position="1"/>
        <end position="14"/>
    </location>
</feature>
<evidence type="ECO:0000256" key="8">
    <source>
        <dbReference type="ARBA" id="ARBA00023273"/>
    </source>
</evidence>
<dbReference type="RefSeq" id="XP_005054582.1">
    <property type="nucleotide sequence ID" value="XM_005054525.2"/>
</dbReference>
<name>U3KHS9_FICAL</name>
<keyword evidence="8" id="KW-0966">Cell projection</keyword>
<reference evidence="11" key="2">
    <citation type="submission" date="2025-08" db="UniProtKB">
        <authorList>
            <consortium name="Ensembl"/>
        </authorList>
    </citation>
    <scope>IDENTIFICATION</scope>
</reference>
<evidence type="ECO:0000256" key="4">
    <source>
        <dbReference type="ARBA" id="ARBA00022737"/>
    </source>
</evidence>
<accession>U3KHS9</accession>
<dbReference type="RefSeq" id="XP_016157465.1">
    <property type="nucleotide sequence ID" value="XM_016301979.1"/>
</dbReference>
<dbReference type="GO" id="GO:0005930">
    <property type="term" value="C:axoneme"/>
    <property type="evidence" value="ECO:0007669"/>
    <property type="project" value="UniProtKB-SubCell"/>
</dbReference>
<protein>
    <recommendedName>
        <fullName evidence="13">Radial spoke head 10 homolog B</fullName>
    </recommendedName>
</protein>
<keyword evidence="7" id="KW-0206">Cytoskeleton</keyword>
<feature type="compositionally biased region" description="Basic and acidic residues" evidence="10">
    <location>
        <begin position="55"/>
        <end position="65"/>
    </location>
</feature>
<feature type="compositionally biased region" description="Basic residues" evidence="10">
    <location>
        <begin position="360"/>
        <end position="371"/>
    </location>
</feature>
<dbReference type="InterPro" id="IPR003409">
    <property type="entry name" value="MORN"/>
</dbReference>
<dbReference type="OrthoDB" id="294378at2759"/>
<dbReference type="RefSeq" id="XP_005054581.1">
    <property type="nucleotide sequence ID" value="XM_005054524.1"/>
</dbReference>
<dbReference type="GeneID" id="101813980"/>
<dbReference type="HOGENOM" id="CLU_012108_1_0_1"/>
<evidence type="ECO:0000256" key="10">
    <source>
        <dbReference type="SAM" id="MobiDB-lite"/>
    </source>
</evidence>
<dbReference type="SUPFAM" id="SSF82185">
    <property type="entry name" value="Histone H3 K4-specific methyltransferase SET7/9 N-terminal domain"/>
    <property type="match status" value="2"/>
</dbReference>
<evidence type="ECO:0000256" key="5">
    <source>
        <dbReference type="ARBA" id="ARBA00022846"/>
    </source>
</evidence>
<keyword evidence="12" id="KW-1185">Reference proteome</keyword>
<feature type="region of interest" description="Disordered" evidence="10">
    <location>
        <begin position="342"/>
        <end position="371"/>
    </location>
</feature>
<feature type="coiled-coil region" evidence="9">
    <location>
        <begin position="777"/>
        <end position="826"/>
    </location>
</feature>
<dbReference type="OMA" id="PNACHVK"/>
<feature type="compositionally biased region" description="Polar residues" evidence="10">
    <location>
        <begin position="666"/>
        <end position="675"/>
    </location>
</feature>
<evidence type="ECO:0000313" key="12">
    <source>
        <dbReference type="Proteomes" id="UP000016665"/>
    </source>
</evidence>
<feature type="compositionally biased region" description="Low complexity" evidence="10">
    <location>
        <begin position="25"/>
        <end position="36"/>
    </location>
</feature>
<dbReference type="Proteomes" id="UP000016665">
    <property type="component" value="Chromosome 14"/>
</dbReference>
<dbReference type="GeneTree" id="ENSGT00940000159899"/>
<dbReference type="AlphaFoldDB" id="U3KHS9"/>
<dbReference type="Gene3D" id="2.20.110.10">
    <property type="entry name" value="Histone H3 K4-specific methyltransferase SET7/9 N-terminal domain"/>
    <property type="match status" value="4"/>
</dbReference>
<evidence type="ECO:0000313" key="11">
    <source>
        <dbReference type="Ensembl" id="ENSFALP00000014583.1"/>
    </source>
</evidence>
<feature type="region of interest" description="Disordered" evidence="10">
    <location>
        <begin position="666"/>
        <end position="689"/>
    </location>
</feature>
<evidence type="ECO:0008006" key="13">
    <source>
        <dbReference type="Google" id="ProtNLM"/>
    </source>
</evidence>
<reference evidence="11 12" key="1">
    <citation type="journal article" date="2012" name="Nature">
        <title>The genomic landscape of species divergence in Ficedula flycatchers.</title>
        <authorList>
            <person name="Ellegren H."/>
            <person name="Smeds L."/>
            <person name="Burri R."/>
            <person name="Olason P.I."/>
            <person name="Backstrom N."/>
            <person name="Kawakami T."/>
            <person name="Kunstner A."/>
            <person name="Makinen H."/>
            <person name="Nadachowska-Brzyska K."/>
            <person name="Qvarnstrom A."/>
            <person name="Uebbing S."/>
            <person name="Wolf J.B."/>
        </authorList>
    </citation>
    <scope>NUCLEOTIDE SEQUENCE [LARGE SCALE GENOMIC DNA]</scope>
</reference>
<evidence type="ECO:0000256" key="2">
    <source>
        <dbReference type="ARBA" id="ARBA00004430"/>
    </source>
</evidence>
<comment type="subcellular location">
    <subcellularLocation>
        <location evidence="1">Cell projection</location>
        <location evidence="1">Cilium</location>
        <location evidence="1">Flagellum</location>
    </subcellularLocation>
    <subcellularLocation>
        <location evidence="2">Cytoplasm</location>
        <location evidence="2">Cytoskeleton</location>
        <location evidence="2">Cilium axoneme</location>
    </subcellularLocation>
</comment>
<keyword evidence="3" id="KW-0963">Cytoplasm</keyword>
<dbReference type="KEGG" id="fab:101813980"/>
<feature type="compositionally biased region" description="Polar residues" evidence="10">
    <location>
        <begin position="38"/>
        <end position="49"/>
    </location>
</feature>
<feature type="compositionally biased region" description="Basic and acidic residues" evidence="10">
    <location>
        <begin position="730"/>
        <end position="740"/>
    </location>
</feature>
<feature type="region of interest" description="Disordered" evidence="10">
    <location>
        <begin position="708"/>
        <end position="745"/>
    </location>
</feature>
<dbReference type="Ensembl" id="ENSFALT00000014646.2">
    <property type="protein sequence ID" value="ENSFALP00000014583.1"/>
    <property type="gene ID" value="ENSFALG00000013975.2"/>
</dbReference>
<proteinExistence type="predicted"/>
<dbReference type="SMART" id="SM00698">
    <property type="entry name" value="MORN"/>
    <property type="match status" value="8"/>
</dbReference>
<dbReference type="eggNOG" id="KOG0231">
    <property type="taxonomic scope" value="Eukaryota"/>
</dbReference>
<evidence type="ECO:0000256" key="3">
    <source>
        <dbReference type="ARBA" id="ARBA00022490"/>
    </source>
</evidence>
<dbReference type="STRING" id="59894.ENSFALP00000014583"/>
<gene>
    <name evidence="11" type="primary">LOC101813980</name>
</gene>
<dbReference type="GO" id="GO:0097729">
    <property type="term" value="C:9+2 motile cilium"/>
    <property type="evidence" value="ECO:0007669"/>
    <property type="project" value="Ensembl"/>
</dbReference>
<feature type="region of interest" description="Disordered" evidence="10">
    <location>
        <begin position="1"/>
        <end position="74"/>
    </location>
</feature>
<keyword evidence="9" id="KW-0175">Coiled coil</keyword>